<keyword evidence="1" id="KW-1133">Transmembrane helix</keyword>
<protein>
    <submittedName>
        <fullName evidence="2">Uncharacterized protein</fullName>
    </submittedName>
</protein>
<keyword evidence="3" id="KW-1185">Reference proteome</keyword>
<accession>A0ABW1XGV4</accession>
<name>A0ABW1XGV4_9ALTE</name>
<gene>
    <name evidence="2" type="ORF">ACFP85_04780</name>
</gene>
<evidence type="ECO:0000313" key="3">
    <source>
        <dbReference type="Proteomes" id="UP001596364"/>
    </source>
</evidence>
<organism evidence="2 3">
    <name type="scientific">Pseudobowmanella zhangzhouensis</name>
    <dbReference type="NCBI Taxonomy" id="1537679"/>
    <lineage>
        <taxon>Bacteria</taxon>
        <taxon>Pseudomonadati</taxon>
        <taxon>Pseudomonadota</taxon>
        <taxon>Gammaproteobacteria</taxon>
        <taxon>Alteromonadales</taxon>
        <taxon>Alteromonadaceae</taxon>
    </lineage>
</organism>
<feature type="transmembrane region" description="Helical" evidence="1">
    <location>
        <begin position="116"/>
        <end position="133"/>
    </location>
</feature>
<evidence type="ECO:0000256" key="1">
    <source>
        <dbReference type="SAM" id="Phobius"/>
    </source>
</evidence>
<evidence type="ECO:0000313" key="2">
    <source>
        <dbReference type="EMBL" id="MFC6439462.1"/>
    </source>
</evidence>
<proteinExistence type="predicted"/>
<dbReference type="Proteomes" id="UP001596364">
    <property type="component" value="Unassembled WGS sequence"/>
</dbReference>
<reference evidence="3" key="1">
    <citation type="journal article" date="2019" name="Int. J. Syst. Evol. Microbiol.">
        <title>The Global Catalogue of Microorganisms (GCM) 10K type strain sequencing project: providing services to taxonomists for standard genome sequencing and annotation.</title>
        <authorList>
            <consortium name="The Broad Institute Genomics Platform"/>
            <consortium name="The Broad Institute Genome Sequencing Center for Infectious Disease"/>
            <person name="Wu L."/>
            <person name="Ma J."/>
        </authorList>
    </citation>
    <scope>NUCLEOTIDE SEQUENCE [LARGE SCALE GENOMIC DNA]</scope>
    <source>
        <strain evidence="3">CGMCC 1.16031</strain>
    </source>
</reference>
<dbReference type="RefSeq" id="WP_131257248.1">
    <property type="nucleotide sequence ID" value="NZ_JBHSUS010000001.1"/>
</dbReference>
<feature type="transmembrane region" description="Helical" evidence="1">
    <location>
        <begin position="80"/>
        <end position="104"/>
    </location>
</feature>
<sequence length="173" mass="19905">MQARYPVWRKDRWERQALFEINAFVGKTDKNPSYSNHLRDLLKMRKEKNERRTSRKRSESLSIKLLCDLRNSGMDSLYTILFFSIFISTSALPCWAILSFPNYWIGKFPQVPAKRLTVLCVAISLAFAYSINFELDAGIITGIIYLVFSTSILAVLILIALVIKLTFAKESNL</sequence>
<feature type="transmembrane region" description="Helical" evidence="1">
    <location>
        <begin position="139"/>
        <end position="163"/>
    </location>
</feature>
<dbReference type="EMBL" id="JBHSUS010000001">
    <property type="protein sequence ID" value="MFC6439462.1"/>
    <property type="molecule type" value="Genomic_DNA"/>
</dbReference>
<keyword evidence="1" id="KW-0812">Transmembrane</keyword>
<comment type="caution">
    <text evidence="2">The sequence shown here is derived from an EMBL/GenBank/DDBJ whole genome shotgun (WGS) entry which is preliminary data.</text>
</comment>
<keyword evidence="1" id="KW-0472">Membrane</keyword>